<protein>
    <submittedName>
        <fullName evidence="2">Uncharacterized protein</fullName>
    </submittedName>
</protein>
<reference evidence="2 3" key="1">
    <citation type="submission" date="2024-02" db="EMBL/GenBank/DDBJ databases">
        <authorList>
            <person name="Chen Y."/>
            <person name="Shah S."/>
            <person name="Dougan E. K."/>
            <person name="Thang M."/>
            <person name="Chan C."/>
        </authorList>
    </citation>
    <scope>NUCLEOTIDE SEQUENCE [LARGE SCALE GENOMIC DNA]</scope>
</reference>
<dbReference type="Proteomes" id="UP001642484">
    <property type="component" value="Unassembled WGS sequence"/>
</dbReference>
<comment type="caution">
    <text evidence="2">The sequence shown here is derived from an EMBL/GenBank/DDBJ whole genome shotgun (WGS) entry which is preliminary data.</text>
</comment>
<gene>
    <name evidence="2" type="ORF">CCMP2556_LOCUS49752</name>
</gene>
<keyword evidence="1" id="KW-0732">Signal</keyword>
<evidence type="ECO:0000313" key="2">
    <source>
        <dbReference type="EMBL" id="CAK9106465.1"/>
    </source>
</evidence>
<dbReference type="EMBL" id="CAXAMN010026894">
    <property type="protein sequence ID" value="CAK9106465.1"/>
    <property type="molecule type" value="Genomic_DNA"/>
</dbReference>
<feature type="signal peptide" evidence="1">
    <location>
        <begin position="1"/>
        <end position="16"/>
    </location>
</feature>
<proteinExistence type="predicted"/>
<keyword evidence="3" id="KW-1185">Reference proteome</keyword>
<sequence>MTCCILILCFPTPTFALADLEAVPQQLRMLKDPKHGAFSAYQSLGEGAAPAWNDSMYSKLCCVTAGIGSVAGKVIVGEETNFCCIQSQLFCGCDEGDGCPAANGGCFMYKPEVACSGAAKIFCLKLGFDLPKAPLIVCCKNEIYGG</sequence>
<name>A0ABP0S272_9DINO</name>
<evidence type="ECO:0000313" key="3">
    <source>
        <dbReference type="Proteomes" id="UP001642484"/>
    </source>
</evidence>
<accession>A0ABP0S272</accession>
<feature type="chain" id="PRO_5045079191" evidence="1">
    <location>
        <begin position="17"/>
        <end position="146"/>
    </location>
</feature>
<organism evidence="2 3">
    <name type="scientific">Durusdinium trenchii</name>
    <dbReference type="NCBI Taxonomy" id="1381693"/>
    <lineage>
        <taxon>Eukaryota</taxon>
        <taxon>Sar</taxon>
        <taxon>Alveolata</taxon>
        <taxon>Dinophyceae</taxon>
        <taxon>Suessiales</taxon>
        <taxon>Symbiodiniaceae</taxon>
        <taxon>Durusdinium</taxon>
    </lineage>
</organism>
<evidence type="ECO:0000256" key="1">
    <source>
        <dbReference type="SAM" id="SignalP"/>
    </source>
</evidence>